<keyword evidence="3" id="KW-1185">Reference proteome</keyword>
<dbReference type="EMBL" id="JACHWU010000005">
    <property type="protein sequence ID" value="MBB3052753.1"/>
    <property type="molecule type" value="Genomic_DNA"/>
</dbReference>
<evidence type="ECO:0000313" key="3">
    <source>
        <dbReference type="Proteomes" id="UP000550714"/>
    </source>
</evidence>
<keyword evidence="1" id="KW-0472">Membrane</keyword>
<feature type="transmembrane region" description="Helical" evidence="1">
    <location>
        <begin position="154"/>
        <end position="171"/>
    </location>
</feature>
<evidence type="ECO:0000256" key="1">
    <source>
        <dbReference type="SAM" id="Phobius"/>
    </source>
</evidence>
<protein>
    <recommendedName>
        <fullName evidence="4">Glycerophosphoryl diester phosphodiesterase membrane domain-containing protein</fullName>
    </recommendedName>
</protein>
<dbReference type="Proteomes" id="UP000550714">
    <property type="component" value="Unassembled WGS sequence"/>
</dbReference>
<comment type="caution">
    <text evidence="2">The sequence shown here is derived from an EMBL/GenBank/DDBJ whole genome shotgun (WGS) entry which is preliminary data.</text>
</comment>
<dbReference type="Pfam" id="PF06790">
    <property type="entry name" value="UPF0259"/>
    <property type="match status" value="1"/>
</dbReference>
<keyword evidence="1" id="KW-1133">Transmembrane helix</keyword>
<feature type="transmembrane region" description="Helical" evidence="1">
    <location>
        <begin position="128"/>
        <end position="148"/>
    </location>
</feature>
<sequence length="281" mass="29534">MIDSSGMSGRGSHGWQPGVIPLRPLRLADITDGAVATLRRHAAVVFGASALVALAGTVLVLLAEMYVLPLRRSWQHPLNELLANAASLLVTLSTHALVVGVTTVVVGRAVLGRPVSAREVWAEVGPRLLALFGLTAVVTVVTIVGLLLLVVPGIVAYVFLSLAVPVLMWERGTVVDGLARSVQLVGGAWWRVFGVLVVALLITVLVSLVVQLLFAQLLPLGAGTSPLSDGTPAGHRLILGLGSVAGQSLAVPFSSAVTVLIYLDRRMRRENLDGELRRAAE</sequence>
<accession>A0A839S653</accession>
<name>A0A839S653_9PSEU</name>
<organism evidence="2 3">
    <name type="scientific">Prauserella isguenensis</name>
    <dbReference type="NCBI Taxonomy" id="1470180"/>
    <lineage>
        <taxon>Bacteria</taxon>
        <taxon>Bacillati</taxon>
        <taxon>Actinomycetota</taxon>
        <taxon>Actinomycetes</taxon>
        <taxon>Pseudonocardiales</taxon>
        <taxon>Pseudonocardiaceae</taxon>
        <taxon>Prauserella</taxon>
    </lineage>
</organism>
<evidence type="ECO:0000313" key="2">
    <source>
        <dbReference type="EMBL" id="MBB3052753.1"/>
    </source>
</evidence>
<gene>
    <name evidence="2" type="ORF">FHS23_003794</name>
</gene>
<proteinExistence type="predicted"/>
<feature type="transmembrane region" description="Helical" evidence="1">
    <location>
        <begin position="192"/>
        <end position="217"/>
    </location>
</feature>
<feature type="transmembrane region" description="Helical" evidence="1">
    <location>
        <begin position="237"/>
        <end position="263"/>
    </location>
</feature>
<feature type="transmembrane region" description="Helical" evidence="1">
    <location>
        <begin position="42"/>
        <end position="62"/>
    </location>
</feature>
<feature type="transmembrane region" description="Helical" evidence="1">
    <location>
        <begin position="82"/>
        <end position="107"/>
    </location>
</feature>
<dbReference type="AlphaFoldDB" id="A0A839S653"/>
<evidence type="ECO:0008006" key="4">
    <source>
        <dbReference type="Google" id="ProtNLM"/>
    </source>
</evidence>
<keyword evidence="1" id="KW-0812">Transmembrane</keyword>
<dbReference type="RefSeq" id="WP_183657617.1">
    <property type="nucleotide sequence ID" value="NZ_JACHWU010000005.1"/>
</dbReference>
<reference evidence="2 3" key="1">
    <citation type="submission" date="2020-08" db="EMBL/GenBank/DDBJ databases">
        <title>Genomic Encyclopedia of Type Strains, Phase III (KMG-III): the genomes of soil and plant-associated and newly described type strains.</title>
        <authorList>
            <person name="Whitman W."/>
        </authorList>
    </citation>
    <scope>NUCLEOTIDE SEQUENCE [LARGE SCALE GENOMIC DNA]</scope>
    <source>
        <strain evidence="2 3">CECT 8577</strain>
    </source>
</reference>